<dbReference type="FunFam" id="1.25.40.20:FF:000221">
    <property type="entry name" value="Transient receptor potential-gamma protein"/>
    <property type="match status" value="1"/>
</dbReference>
<dbReference type="GO" id="GO:0034703">
    <property type="term" value="C:cation channel complex"/>
    <property type="evidence" value="ECO:0000318"/>
    <property type="project" value="GO_Central"/>
</dbReference>
<feature type="region of interest" description="Disordered" evidence="13">
    <location>
        <begin position="817"/>
        <end position="839"/>
    </location>
</feature>
<dbReference type="SMART" id="SM00248">
    <property type="entry name" value="ANK"/>
    <property type="match status" value="2"/>
</dbReference>
<dbReference type="eggNOG" id="KOG3609">
    <property type="taxonomic scope" value="Eukaryota"/>
</dbReference>
<keyword evidence="2" id="KW-1003">Cell membrane</keyword>
<keyword evidence="8 14" id="KW-0472">Membrane</keyword>
<evidence type="ECO:0000256" key="4">
    <source>
        <dbReference type="ARBA" id="ARBA00022737"/>
    </source>
</evidence>
<dbReference type="Pfam" id="PF12796">
    <property type="entry name" value="Ank_2"/>
    <property type="match status" value="1"/>
</dbReference>
<keyword evidence="7" id="KW-0406">Ion transport</keyword>
<comment type="similarity">
    <text evidence="11">Belongs to the transient receptor (TC 1.A.4) family. STrpC subfamily.</text>
</comment>
<comment type="subcellular location">
    <subcellularLocation>
        <location evidence="10">Cell projection</location>
        <location evidence="10">Rhabdomere membrane</location>
        <topology evidence="10">Multi-pass membrane protein</topology>
    </subcellularLocation>
</comment>
<dbReference type="EMBL" id="GL732563">
    <property type="protein sequence ID" value="EFX77229.1"/>
    <property type="molecule type" value="Genomic_DNA"/>
</dbReference>
<evidence type="ECO:0000256" key="7">
    <source>
        <dbReference type="ARBA" id="ARBA00023065"/>
    </source>
</evidence>
<dbReference type="SUPFAM" id="SSF48403">
    <property type="entry name" value="Ankyrin repeat"/>
    <property type="match status" value="1"/>
</dbReference>
<dbReference type="Proteomes" id="UP000000305">
    <property type="component" value="Unassembled WGS sequence"/>
</dbReference>
<keyword evidence="4" id="KW-0677">Repeat</keyword>
<evidence type="ECO:0000313" key="17">
    <source>
        <dbReference type="Proteomes" id="UP000000305"/>
    </source>
</evidence>
<feature type="transmembrane region" description="Helical" evidence="14">
    <location>
        <begin position="534"/>
        <end position="556"/>
    </location>
</feature>
<dbReference type="PhylomeDB" id="E9GT78"/>
<keyword evidence="5 14" id="KW-1133">Transmembrane helix</keyword>
<dbReference type="AlphaFoldDB" id="E9GT78"/>
<dbReference type="InterPro" id="IPR002110">
    <property type="entry name" value="Ankyrin_rpt"/>
</dbReference>
<protein>
    <recommendedName>
        <fullName evidence="15">Transient receptor ion channel domain-containing protein</fullName>
    </recommendedName>
</protein>
<dbReference type="InterPro" id="IPR013555">
    <property type="entry name" value="TRP_dom"/>
</dbReference>
<dbReference type="PANTHER" id="PTHR10117">
    <property type="entry name" value="TRANSIENT RECEPTOR POTENTIAL CHANNEL"/>
    <property type="match status" value="1"/>
</dbReference>
<dbReference type="GO" id="GO:0015279">
    <property type="term" value="F:store-operated calcium channel activity"/>
    <property type="evidence" value="ECO:0000318"/>
    <property type="project" value="GO_Central"/>
</dbReference>
<dbReference type="PROSITE" id="PS50297">
    <property type="entry name" value="ANK_REP_REGION"/>
    <property type="match status" value="1"/>
</dbReference>
<feature type="transmembrane region" description="Helical" evidence="14">
    <location>
        <begin position="621"/>
        <end position="643"/>
    </location>
</feature>
<dbReference type="KEGG" id="dpx:DAPPUDRAFT_54362"/>
<keyword evidence="17" id="KW-1185">Reference proteome</keyword>
<dbReference type="InterPro" id="IPR002153">
    <property type="entry name" value="TRPC_channel"/>
</dbReference>
<feature type="transmembrane region" description="Helical" evidence="14">
    <location>
        <begin position="319"/>
        <end position="339"/>
    </location>
</feature>
<sequence length="875" mass="99786">MPILPKSLTLEEKKFLLAVERGDLTTVKRIIHRVKRGLCGNSINLNCVDPLGRGALLMAIDNENLQMVELLVVMGIATRDALLHAIDKEFVEAVELLLEHEELIHKEGDPYSWENVDRTTSSFTPDITPLILAAHRNNYEILKILLDRGATIPVPHDVQCGCGDCIRGVLEDSLRHSMSRINAYRALSSPSLIALSSNDPILSAFELSVELKRLAYLETEFRQEYMDLRRQCQQFACDLLSHTRSSSELAFLLNHDPHSHSSSLRDIDNVQEMKLTRLELAIDQKQKMFVAHPNIQQLLAAIWYEGLPGFRRKSPLQKLAEITLVALLFPLYCGLYMIAPLSSYAQLMQKPFMKFLIHASSYLFFLFLLILVSQRFDVLVVELLGTETMRKNLEDQLRRQRGNCPTFLECFVAVYVIGYVYEELHEMWKNGVGRYIRNLWNVIDVCRDLSYLLAMGLRTVAYIQQQNEIRDNPAAAYIPREEWDAFDPQLIAEGVCAMANIFSALKLVHLFSINPYLGPLQISLGRMVIDIVKFFFIYSLVLFSFACGLNQLLWYFSDLEKQKCFVLPGGLPDWSKNADACAKWRRFANLFESSQSLFWASFGLVDLGNFELAGVKSYTRFWGMLIFGAYSVINVVVLLNLLIAMMSNSYSLITEHSDTEWKFARSKLWMSYFDSTGHTLPPPFNLIPTPKKIMRLFCRKTSKSSGKLRRTSTKVCYGRRERDYCYTAVMRSLVWRYVTAMHRQQEMSQVTEDDVNEVKGDISTLRFELLDVFKNNGMDISSANKNSKAALGRKMRIWERRLLRDFHVVSVAGLDEEDQDESNDWSGRGSSNHGEEGKDNAADKFRKLASVAVAMNVAGISPAVACVKGRTIKPL</sequence>
<feature type="repeat" description="ANK" evidence="12">
    <location>
        <begin position="125"/>
        <end position="157"/>
    </location>
</feature>
<accession>E9GT78</accession>
<evidence type="ECO:0000256" key="2">
    <source>
        <dbReference type="ARBA" id="ARBA00022475"/>
    </source>
</evidence>
<keyword evidence="6 12" id="KW-0040">ANK repeat</keyword>
<evidence type="ECO:0000313" key="16">
    <source>
        <dbReference type="EMBL" id="EFX77229.1"/>
    </source>
</evidence>
<dbReference type="Pfam" id="PF08344">
    <property type="entry name" value="TRP_2"/>
    <property type="match status" value="1"/>
</dbReference>
<evidence type="ECO:0000256" key="12">
    <source>
        <dbReference type="PROSITE-ProRule" id="PRU00023"/>
    </source>
</evidence>
<dbReference type="OrthoDB" id="2373987at2759"/>
<dbReference type="Gene3D" id="1.25.40.20">
    <property type="entry name" value="Ankyrin repeat-containing domain"/>
    <property type="match status" value="1"/>
</dbReference>
<dbReference type="Pfam" id="PF00023">
    <property type="entry name" value="Ank"/>
    <property type="match status" value="1"/>
</dbReference>
<evidence type="ECO:0000256" key="5">
    <source>
        <dbReference type="ARBA" id="ARBA00022989"/>
    </source>
</evidence>
<evidence type="ECO:0000256" key="3">
    <source>
        <dbReference type="ARBA" id="ARBA00022692"/>
    </source>
</evidence>
<dbReference type="FunCoup" id="E9GT78">
    <property type="interactions" value="101"/>
</dbReference>
<dbReference type="GO" id="GO:0070588">
    <property type="term" value="P:calcium ion transmembrane transport"/>
    <property type="evidence" value="ECO:0000318"/>
    <property type="project" value="GO_Central"/>
</dbReference>
<dbReference type="PANTHER" id="PTHR10117:SF47">
    <property type="entry name" value="TRANSIENT-RECEPTOR-POTENTIAL-LIKE PROTEIN"/>
    <property type="match status" value="1"/>
</dbReference>
<evidence type="ECO:0000256" key="14">
    <source>
        <dbReference type="SAM" id="Phobius"/>
    </source>
</evidence>
<evidence type="ECO:0000256" key="9">
    <source>
        <dbReference type="ARBA" id="ARBA00023303"/>
    </source>
</evidence>
<dbReference type="Pfam" id="PF00520">
    <property type="entry name" value="Ion_trans"/>
    <property type="match status" value="1"/>
</dbReference>
<dbReference type="PRINTS" id="PR01097">
    <property type="entry name" value="TRNSRECEPTRP"/>
</dbReference>
<dbReference type="InterPro" id="IPR036770">
    <property type="entry name" value="Ankyrin_rpt-contain_sf"/>
</dbReference>
<name>E9GT78_DAPPU</name>
<keyword evidence="1" id="KW-0813">Transport</keyword>
<feature type="domain" description="Transient receptor ion channel" evidence="15">
    <location>
        <begin position="160"/>
        <end position="222"/>
    </location>
</feature>
<dbReference type="GO" id="GO:0005886">
    <property type="term" value="C:plasma membrane"/>
    <property type="evidence" value="ECO:0000318"/>
    <property type="project" value="GO_Central"/>
</dbReference>
<gene>
    <name evidence="16" type="primary">TRPL</name>
    <name evidence="16" type="ORF">DAPPUDRAFT_54362</name>
</gene>
<dbReference type="GO" id="GO:0051480">
    <property type="term" value="P:regulation of cytosolic calcium ion concentration"/>
    <property type="evidence" value="ECO:0000318"/>
    <property type="project" value="GO_Central"/>
</dbReference>
<feature type="transmembrane region" description="Helical" evidence="14">
    <location>
        <begin position="359"/>
        <end position="381"/>
    </location>
</feature>
<dbReference type="HOGENOM" id="CLU_005716_0_0_1"/>
<evidence type="ECO:0000256" key="10">
    <source>
        <dbReference type="ARBA" id="ARBA00043946"/>
    </source>
</evidence>
<dbReference type="InParanoid" id="E9GT78"/>
<evidence type="ECO:0000259" key="15">
    <source>
        <dbReference type="SMART" id="SM01420"/>
    </source>
</evidence>
<organism evidence="16 17">
    <name type="scientific">Daphnia pulex</name>
    <name type="common">Water flea</name>
    <dbReference type="NCBI Taxonomy" id="6669"/>
    <lineage>
        <taxon>Eukaryota</taxon>
        <taxon>Metazoa</taxon>
        <taxon>Ecdysozoa</taxon>
        <taxon>Arthropoda</taxon>
        <taxon>Crustacea</taxon>
        <taxon>Branchiopoda</taxon>
        <taxon>Diplostraca</taxon>
        <taxon>Cladocera</taxon>
        <taxon>Anomopoda</taxon>
        <taxon>Daphniidae</taxon>
        <taxon>Daphnia</taxon>
    </lineage>
</organism>
<keyword evidence="3 14" id="KW-0812">Transmembrane</keyword>
<proteinExistence type="inferred from homology"/>
<evidence type="ECO:0000256" key="13">
    <source>
        <dbReference type="SAM" id="MobiDB-lite"/>
    </source>
</evidence>
<dbReference type="NCBIfam" id="TIGR00870">
    <property type="entry name" value="trp"/>
    <property type="match status" value="1"/>
</dbReference>
<dbReference type="PROSITE" id="PS50088">
    <property type="entry name" value="ANK_REPEAT"/>
    <property type="match status" value="1"/>
</dbReference>
<dbReference type="GO" id="GO:0070679">
    <property type="term" value="F:inositol 1,4,5 trisphosphate binding"/>
    <property type="evidence" value="ECO:0000318"/>
    <property type="project" value="GO_Central"/>
</dbReference>
<dbReference type="OMA" id="CIGQVAV"/>
<evidence type="ECO:0000256" key="11">
    <source>
        <dbReference type="ARBA" id="ARBA00060916"/>
    </source>
</evidence>
<evidence type="ECO:0000256" key="1">
    <source>
        <dbReference type="ARBA" id="ARBA00022448"/>
    </source>
</evidence>
<dbReference type="SMART" id="SM01420">
    <property type="entry name" value="TRP_2"/>
    <property type="match status" value="1"/>
</dbReference>
<keyword evidence="9" id="KW-0407">Ion channel</keyword>
<evidence type="ECO:0000256" key="8">
    <source>
        <dbReference type="ARBA" id="ARBA00023136"/>
    </source>
</evidence>
<dbReference type="InterPro" id="IPR005821">
    <property type="entry name" value="Ion_trans_dom"/>
</dbReference>
<evidence type="ECO:0000256" key="6">
    <source>
        <dbReference type="ARBA" id="ARBA00023043"/>
    </source>
</evidence>
<dbReference type="STRING" id="6669.E9GT78"/>
<reference evidence="16 17" key="1">
    <citation type="journal article" date="2011" name="Science">
        <title>The ecoresponsive genome of Daphnia pulex.</title>
        <authorList>
            <person name="Colbourne J.K."/>
            <person name="Pfrender M.E."/>
            <person name="Gilbert D."/>
            <person name="Thomas W.K."/>
            <person name="Tucker A."/>
            <person name="Oakley T.H."/>
            <person name="Tokishita S."/>
            <person name="Aerts A."/>
            <person name="Arnold G.J."/>
            <person name="Basu M.K."/>
            <person name="Bauer D.J."/>
            <person name="Caceres C.E."/>
            <person name="Carmel L."/>
            <person name="Casola C."/>
            <person name="Choi J.H."/>
            <person name="Detter J.C."/>
            <person name="Dong Q."/>
            <person name="Dusheyko S."/>
            <person name="Eads B.D."/>
            <person name="Frohlich T."/>
            <person name="Geiler-Samerotte K.A."/>
            <person name="Gerlach D."/>
            <person name="Hatcher P."/>
            <person name="Jogdeo S."/>
            <person name="Krijgsveld J."/>
            <person name="Kriventseva E.V."/>
            <person name="Kultz D."/>
            <person name="Laforsch C."/>
            <person name="Lindquist E."/>
            <person name="Lopez J."/>
            <person name="Manak J.R."/>
            <person name="Muller J."/>
            <person name="Pangilinan J."/>
            <person name="Patwardhan R.P."/>
            <person name="Pitluck S."/>
            <person name="Pritham E.J."/>
            <person name="Rechtsteiner A."/>
            <person name="Rho M."/>
            <person name="Rogozin I.B."/>
            <person name="Sakarya O."/>
            <person name="Salamov A."/>
            <person name="Schaack S."/>
            <person name="Shapiro H."/>
            <person name="Shiga Y."/>
            <person name="Skalitzky C."/>
            <person name="Smith Z."/>
            <person name="Souvorov A."/>
            <person name="Sung W."/>
            <person name="Tang Z."/>
            <person name="Tsuchiya D."/>
            <person name="Tu H."/>
            <person name="Vos H."/>
            <person name="Wang M."/>
            <person name="Wolf Y.I."/>
            <person name="Yamagata H."/>
            <person name="Yamada T."/>
            <person name="Ye Y."/>
            <person name="Shaw J.R."/>
            <person name="Andrews J."/>
            <person name="Crease T.J."/>
            <person name="Tang H."/>
            <person name="Lucas S.M."/>
            <person name="Robertson H.M."/>
            <person name="Bork P."/>
            <person name="Koonin E.V."/>
            <person name="Zdobnov E.M."/>
            <person name="Grigoriev I.V."/>
            <person name="Lynch M."/>
            <person name="Boore J.L."/>
        </authorList>
    </citation>
    <scope>NUCLEOTIDE SEQUENCE [LARGE SCALE GENOMIC DNA]</scope>
</reference>